<dbReference type="WBParaSite" id="HPBE_0001119701-mRNA-1">
    <property type="protein sequence ID" value="HPBE_0001119701-mRNA-1"/>
    <property type="gene ID" value="HPBE_0001119701"/>
</dbReference>
<evidence type="ECO:0000256" key="1">
    <source>
        <dbReference type="SAM" id="MobiDB-lite"/>
    </source>
</evidence>
<sequence length="504" mass="55616">MNVKMTAQASSSAPSILEYGIEASQDGQVDADVTVTLTGEKEESEDVFVTSPAMIGTNVVIDEEQDAASHSVEECQMGSASSFSENIYQAECDEPYRPVQAVPPAARSKKGKKKKAAKRKKSTSASKLPRRSSNRLRQKHEHVDFSRAPPKYHGPPPPSLRFCDYVISELLTSQYEPINWLLELQTVKRKLTYRQYETAEEFANEIRTWLYLPVDPDEAPPPPPVVLESVSVDEDVVDQNLEMLIEATEKAVNKVQSLILEVDSKRALLDDVRRKRRMAFSLGEDEPPVPQTLLQSTQVTMDKCEAMLAPPKEIVQPVVVKTENVDETAESVETTELPSAAPVELVDTADKTTTVPEPEDAGKSVPMTQQELIQLAKDLQRLSGEELQQVVIKSILKFHTLSVPECVEENASIAFENLTPTTLHEVRSHVSTLLDGKASDDTPDDGPLSFPQVDDDSIVEASYVLDEDSKERSSHAYDSSSESSSSSSELWMSSPSSDSCSESE</sequence>
<feature type="compositionally biased region" description="Low complexity" evidence="1">
    <location>
        <begin position="476"/>
        <end position="504"/>
    </location>
</feature>
<reference evidence="2 3" key="1">
    <citation type="submission" date="2018-11" db="EMBL/GenBank/DDBJ databases">
        <authorList>
            <consortium name="Pathogen Informatics"/>
        </authorList>
    </citation>
    <scope>NUCLEOTIDE SEQUENCE [LARGE SCALE GENOMIC DNA]</scope>
</reference>
<evidence type="ECO:0000313" key="4">
    <source>
        <dbReference type="WBParaSite" id="HPBE_0001119701-mRNA-1"/>
    </source>
</evidence>
<evidence type="ECO:0000313" key="3">
    <source>
        <dbReference type="Proteomes" id="UP000050761"/>
    </source>
</evidence>
<protein>
    <submittedName>
        <fullName evidence="4">NET domain-containing protein</fullName>
    </submittedName>
</protein>
<feature type="compositionally biased region" description="Basic residues" evidence="1">
    <location>
        <begin position="107"/>
        <end position="140"/>
    </location>
</feature>
<organism evidence="2">
    <name type="scientific">Heligmosomoides polygyrus</name>
    <name type="common">Parasitic roundworm</name>
    <dbReference type="NCBI Taxonomy" id="6339"/>
    <lineage>
        <taxon>Eukaryota</taxon>
        <taxon>Metazoa</taxon>
        <taxon>Ecdysozoa</taxon>
        <taxon>Nematoda</taxon>
        <taxon>Chromadorea</taxon>
        <taxon>Rhabditida</taxon>
        <taxon>Rhabditina</taxon>
        <taxon>Rhabditomorpha</taxon>
        <taxon>Strongyloidea</taxon>
        <taxon>Heligmosomidae</taxon>
        <taxon>Heligmosomoides</taxon>
    </lineage>
</organism>
<dbReference type="InterPro" id="IPR038336">
    <property type="entry name" value="NET_sf"/>
</dbReference>
<proteinExistence type="predicted"/>
<dbReference type="Proteomes" id="UP000050761">
    <property type="component" value="Unassembled WGS sequence"/>
</dbReference>
<name>A0A3P7ZUJ3_HELPZ</name>
<feature type="region of interest" description="Disordered" evidence="1">
    <location>
        <begin position="435"/>
        <end position="454"/>
    </location>
</feature>
<gene>
    <name evidence="2" type="ORF">HPBE_LOCUS11198</name>
</gene>
<keyword evidence="3" id="KW-1185">Reference proteome</keyword>
<feature type="region of interest" description="Disordered" evidence="1">
    <location>
        <begin position="99"/>
        <end position="153"/>
    </location>
</feature>
<feature type="region of interest" description="Disordered" evidence="1">
    <location>
        <begin position="464"/>
        <end position="504"/>
    </location>
</feature>
<reference evidence="4" key="2">
    <citation type="submission" date="2019-09" db="UniProtKB">
        <authorList>
            <consortium name="WormBaseParasite"/>
        </authorList>
    </citation>
    <scope>IDENTIFICATION</scope>
</reference>
<evidence type="ECO:0000313" key="2">
    <source>
        <dbReference type="EMBL" id="VDO87794.1"/>
    </source>
</evidence>
<dbReference type="Gene3D" id="1.20.1270.220">
    <property type="match status" value="1"/>
</dbReference>
<dbReference type="AlphaFoldDB" id="A0A3P7ZUJ3"/>
<dbReference type="EMBL" id="UZAH01027018">
    <property type="protein sequence ID" value="VDO87794.1"/>
    <property type="molecule type" value="Genomic_DNA"/>
</dbReference>
<dbReference type="OrthoDB" id="5876151at2759"/>
<accession>A0A3P7ZUJ3</accession>